<protein>
    <submittedName>
        <fullName evidence="2">Uncharacterized protein</fullName>
    </submittedName>
</protein>
<dbReference type="AlphaFoldDB" id="A0A1H9C5Q8"/>
<dbReference type="STRING" id="163.SAMN04487775_106171"/>
<feature type="signal peptide" evidence="1">
    <location>
        <begin position="1"/>
        <end position="21"/>
    </location>
</feature>
<evidence type="ECO:0000313" key="3">
    <source>
        <dbReference type="Proteomes" id="UP000182360"/>
    </source>
</evidence>
<dbReference type="RefSeq" id="WP_074640997.1">
    <property type="nucleotide sequence ID" value="NZ_FOFU01000002.1"/>
</dbReference>
<dbReference type="EMBL" id="FOFU01000002">
    <property type="protein sequence ID" value="SEP96317.1"/>
    <property type="molecule type" value="Genomic_DNA"/>
</dbReference>
<accession>A0A1H9C5Q8</accession>
<keyword evidence="1" id="KW-0732">Signal</keyword>
<name>A0A1H9C5Q8_9SPIR</name>
<evidence type="ECO:0000256" key="1">
    <source>
        <dbReference type="SAM" id="SignalP"/>
    </source>
</evidence>
<organism evidence="2 3">
    <name type="scientific">Treponema bryantii</name>
    <dbReference type="NCBI Taxonomy" id="163"/>
    <lineage>
        <taxon>Bacteria</taxon>
        <taxon>Pseudomonadati</taxon>
        <taxon>Spirochaetota</taxon>
        <taxon>Spirochaetia</taxon>
        <taxon>Spirochaetales</taxon>
        <taxon>Treponemataceae</taxon>
        <taxon>Treponema</taxon>
    </lineage>
</organism>
<reference evidence="2 3" key="1">
    <citation type="submission" date="2016-10" db="EMBL/GenBank/DDBJ databases">
        <authorList>
            <person name="de Groot N.N."/>
        </authorList>
    </citation>
    <scope>NUCLEOTIDE SEQUENCE [LARGE SCALE GENOMIC DNA]</scope>
    <source>
        <strain evidence="2 3">B25</strain>
    </source>
</reference>
<keyword evidence="3" id="KW-1185">Reference proteome</keyword>
<proteinExistence type="predicted"/>
<evidence type="ECO:0000313" key="2">
    <source>
        <dbReference type="EMBL" id="SEP96317.1"/>
    </source>
</evidence>
<sequence>MKKKLSVLFCLFIGISLYAQSADVITELLESKEATFGQVSYLAAVQTNLIGEQDSYEAAVNALYEKGLIPVLEDPEAPIPLVDVVYIYSRLWPINGGLMYRITKGSPRYVFKQFQADGILNSKQDPGDFISGAKALSIYSSCVNKYSGFDMEAVSMESE</sequence>
<dbReference type="Proteomes" id="UP000182360">
    <property type="component" value="Unassembled WGS sequence"/>
</dbReference>
<gene>
    <name evidence="2" type="ORF">SAMN04487977_10251</name>
</gene>
<dbReference type="OrthoDB" id="361064at2"/>
<feature type="chain" id="PRO_5010267612" evidence="1">
    <location>
        <begin position="22"/>
        <end position="159"/>
    </location>
</feature>